<dbReference type="AlphaFoldDB" id="M2THN9"/>
<name>M2THN9_COCH5</name>
<accession>M2THN9</accession>
<sequence>MAAIARNNAFGAGAPSWNLSFPAGNITAAEITAYCPHWLKSIDVVNRFLSHGARTIHIAALLNEFRTFPDNRVFNTNSTLVMMSYAMRKAGFDGWCVMKHFDFSREHFLPESGLSVTHFRTPCMTQPRDETSEEAHHAINQEVCPVAFKDLARHVKKHPSGDDALDLARCVQYAVEHPDEVWLFPTDFQRLTTYLGGPATITPNHLDEQVFARRDGVKIPTTKRKRSAAIKPISKKKQPINQQQTTKQPTGVRRFINVLSKSGPSQPRKRGSDHLSTKDTNSAEECEAGHEENEPFGQAAKKRKLSRGLSTFKLYVNDDQFLPDETGASEGISVRDFNPPEQDELPTSEADRSIALRKAREGKWAAFPPTISILFPFSNTPSSSFDLPYTQPCQQSYVQPDTITTADPLPALLTPPILPTNRLQITTQNLHKYALPPFRSQDDMYTTAFHYKRFGGARQSAPYRELHNLCCLDDNDTGDWAENIRFATEQWLYYGSIWTEFEGHLEKIRSARLAWGWKSPEAIRADATKSSLAT</sequence>
<dbReference type="HOGENOM" id="CLU_514821_0_0_1"/>
<reference evidence="2 3" key="1">
    <citation type="journal article" date="2012" name="PLoS Pathog.">
        <title>Diverse lifestyles and strategies of plant pathogenesis encoded in the genomes of eighteen Dothideomycetes fungi.</title>
        <authorList>
            <person name="Ohm R.A."/>
            <person name="Feau N."/>
            <person name="Henrissat B."/>
            <person name="Schoch C.L."/>
            <person name="Horwitz B.A."/>
            <person name="Barry K.W."/>
            <person name="Condon B.J."/>
            <person name="Copeland A.C."/>
            <person name="Dhillon B."/>
            <person name="Glaser F."/>
            <person name="Hesse C.N."/>
            <person name="Kosti I."/>
            <person name="LaButti K."/>
            <person name="Lindquist E.A."/>
            <person name="Lucas S."/>
            <person name="Salamov A.A."/>
            <person name="Bradshaw R.E."/>
            <person name="Ciuffetti L."/>
            <person name="Hamelin R.C."/>
            <person name="Kema G.H.J."/>
            <person name="Lawrence C."/>
            <person name="Scott J.A."/>
            <person name="Spatafora J.W."/>
            <person name="Turgeon B.G."/>
            <person name="de Wit P.J.G.M."/>
            <person name="Zhong S."/>
            <person name="Goodwin S.B."/>
            <person name="Grigoriev I.V."/>
        </authorList>
    </citation>
    <scope>NUCLEOTIDE SEQUENCE [LARGE SCALE GENOMIC DNA]</scope>
    <source>
        <strain evidence="3">C5 / ATCC 48332 / race O</strain>
    </source>
</reference>
<feature type="region of interest" description="Disordered" evidence="1">
    <location>
        <begin position="323"/>
        <end position="348"/>
    </location>
</feature>
<dbReference type="OMA" id="WAENIRW"/>
<evidence type="ECO:0000313" key="3">
    <source>
        <dbReference type="Proteomes" id="UP000016936"/>
    </source>
</evidence>
<feature type="compositionally biased region" description="Basic residues" evidence="1">
    <location>
        <begin position="221"/>
        <end position="238"/>
    </location>
</feature>
<keyword evidence="3" id="KW-1185">Reference proteome</keyword>
<feature type="compositionally biased region" description="Polar residues" evidence="1">
    <location>
        <begin position="239"/>
        <end position="249"/>
    </location>
</feature>
<dbReference type="Proteomes" id="UP000016936">
    <property type="component" value="Unassembled WGS sequence"/>
</dbReference>
<feature type="region of interest" description="Disordered" evidence="1">
    <location>
        <begin position="219"/>
        <end position="301"/>
    </location>
</feature>
<protein>
    <submittedName>
        <fullName evidence="2">Uncharacterized protein</fullName>
    </submittedName>
</protein>
<reference evidence="3" key="2">
    <citation type="journal article" date="2013" name="PLoS Genet.">
        <title>Comparative genome structure, secondary metabolite, and effector coding capacity across Cochliobolus pathogens.</title>
        <authorList>
            <person name="Condon B.J."/>
            <person name="Leng Y."/>
            <person name="Wu D."/>
            <person name="Bushley K.E."/>
            <person name="Ohm R.A."/>
            <person name="Otillar R."/>
            <person name="Martin J."/>
            <person name="Schackwitz W."/>
            <person name="Grimwood J."/>
            <person name="MohdZainudin N."/>
            <person name="Xue C."/>
            <person name="Wang R."/>
            <person name="Manning V.A."/>
            <person name="Dhillon B."/>
            <person name="Tu Z.J."/>
            <person name="Steffenson B.J."/>
            <person name="Salamov A."/>
            <person name="Sun H."/>
            <person name="Lowry S."/>
            <person name="LaButti K."/>
            <person name="Han J."/>
            <person name="Copeland A."/>
            <person name="Lindquist E."/>
            <person name="Barry K."/>
            <person name="Schmutz J."/>
            <person name="Baker S.E."/>
            <person name="Ciuffetti L.M."/>
            <person name="Grigoriev I.V."/>
            <person name="Zhong S."/>
            <person name="Turgeon B.G."/>
        </authorList>
    </citation>
    <scope>NUCLEOTIDE SEQUENCE [LARGE SCALE GENOMIC DNA]</scope>
    <source>
        <strain evidence="3">C5 / ATCC 48332 / race O</strain>
    </source>
</reference>
<evidence type="ECO:0000313" key="2">
    <source>
        <dbReference type="EMBL" id="EMD86024.1"/>
    </source>
</evidence>
<organism evidence="2 3">
    <name type="scientific">Cochliobolus heterostrophus (strain C5 / ATCC 48332 / race O)</name>
    <name type="common">Southern corn leaf blight fungus</name>
    <name type="synonym">Bipolaris maydis</name>
    <dbReference type="NCBI Taxonomy" id="701091"/>
    <lineage>
        <taxon>Eukaryota</taxon>
        <taxon>Fungi</taxon>
        <taxon>Dikarya</taxon>
        <taxon>Ascomycota</taxon>
        <taxon>Pezizomycotina</taxon>
        <taxon>Dothideomycetes</taxon>
        <taxon>Pleosporomycetidae</taxon>
        <taxon>Pleosporales</taxon>
        <taxon>Pleosporineae</taxon>
        <taxon>Pleosporaceae</taxon>
        <taxon>Bipolaris</taxon>
    </lineage>
</organism>
<dbReference type="OrthoDB" id="3675232at2759"/>
<proteinExistence type="predicted"/>
<dbReference type="EMBL" id="KB445586">
    <property type="protein sequence ID" value="EMD86024.1"/>
    <property type="molecule type" value="Genomic_DNA"/>
</dbReference>
<evidence type="ECO:0000256" key="1">
    <source>
        <dbReference type="SAM" id="MobiDB-lite"/>
    </source>
</evidence>
<gene>
    <name evidence="2" type="ORF">COCHEDRAFT_1116982</name>
</gene>